<dbReference type="OrthoDB" id="822198at2"/>
<dbReference type="Proteomes" id="UP000321577">
    <property type="component" value="Unassembled WGS sequence"/>
</dbReference>
<feature type="signal peptide" evidence="2">
    <location>
        <begin position="1"/>
        <end position="22"/>
    </location>
</feature>
<feature type="domain" description="Thioredoxin" evidence="3">
    <location>
        <begin position="36"/>
        <end position="208"/>
    </location>
</feature>
<dbReference type="EMBL" id="BKAG01000008">
    <property type="protein sequence ID" value="GEP42226.1"/>
    <property type="molecule type" value="Genomic_DNA"/>
</dbReference>
<feature type="chain" id="PRO_5022108893" description="Thioredoxin domain-containing protein" evidence="2">
    <location>
        <begin position="23"/>
        <end position="209"/>
    </location>
</feature>
<gene>
    <name evidence="4" type="ORF">BGE01nite_15170</name>
</gene>
<evidence type="ECO:0000259" key="3">
    <source>
        <dbReference type="PROSITE" id="PS51352"/>
    </source>
</evidence>
<keyword evidence="5" id="KW-1185">Reference proteome</keyword>
<accession>A0A512M657</accession>
<dbReference type="GO" id="GO:0004800">
    <property type="term" value="F:thyroxine 5'-deiodinase activity"/>
    <property type="evidence" value="ECO:0007669"/>
    <property type="project" value="InterPro"/>
</dbReference>
<dbReference type="PANTHER" id="PTHR11781:SF22">
    <property type="entry name" value="TYPE I IODOTHYRONINE DEIODINASE"/>
    <property type="match status" value="1"/>
</dbReference>
<dbReference type="RefSeq" id="WP_146849828.1">
    <property type="nucleotide sequence ID" value="NZ_BKAG01000008.1"/>
</dbReference>
<comment type="caution">
    <text evidence="4">The sequence shown here is derived from an EMBL/GenBank/DDBJ whole genome shotgun (WGS) entry which is preliminary data.</text>
</comment>
<feature type="region of interest" description="Disordered" evidence="1">
    <location>
        <begin position="21"/>
        <end position="45"/>
    </location>
</feature>
<organism evidence="4 5">
    <name type="scientific">Brevifollis gellanilyticus</name>
    <dbReference type="NCBI Taxonomy" id="748831"/>
    <lineage>
        <taxon>Bacteria</taxon>
        <taxon>Pseudomonadati</taxon>
        <taxon>Verrucomicrobiota</taxon>
        <taxon>Verrucomicrobiia</taxon>
        <taxon>Verrucomicrobiales</taxon>
        <taxon>Verrucomicrobiaceae</taxon>
    </lineage>
</organism>
<dbReference type="AlphaFoldDB" id="A0A512M657"/>
<protein>
    <recommendedName>
        <fullName evidence="3">Thioredoxin domain-containing protein</fullName>
    </recommendedName>
</protein>
<name>A0A512M657_9BACT</name>
<dbReference type="InterPro" id="IPR036249">
    <property type="entry name" value="Thioredoxin-like_sf"/>
</dbReference>
<dbReference type="InterPro" id="IPR013766">
    <property type="entry name" value="Thioredoxin_domain"/>
</dbReference>
<dbReference type="Pfam" id="PF00837">
    <property type="entry name" value="T4_deiodinase"/>
    <property type="match status" value="1"/>
</dbReference>
<evidence type="ECO:0000256" key="1">
    <source>
        <dbReference type="SAM" id="MobiDB-lite"/>
    </source>
</evidence>
<proteinExistence type="predicted"/>
<sequence>MKHLIHLLCLACLLGAVTSAGAQGRPKRGDIGVSGPKPGTEAPDFTLTSVEGKSIQASALWKEKPTVIITASHTCPVFRGKALAIESLRKDFGDRANFIVVYTLEAHPQGDPSPYSGEEWVTPKNEKEGILFRQPTTDAERMERAKACSEREKMTVPVVVDSMANTVWKAYGSAPNCAYIIGKDGKVIEAEPWMDAANLRLVLQKLTAG</sequence>
<evidence type="ECO:0000313" key="4">
    <source>
        <dbReference type="EMBL" id="GEP42226.1"/>
    </source>
</evidence>
<dbReference type="SUPFAM" id="SSF52833">
    <property type="entry name" value="Thioredoxin-like"/>
    <property type="match status" value="1"/>
</dbReference>
<evidence type="ECO:0000256" key="2">
    <source>
        <dbReference type="SAM" id="SignalP"/>
    </source>
</evidence>
<evidence type="ECO:0000313" key="5">
    <source>
        <dbReference type="Proteomes" id="UP000321577"/>
    </source>
</evidence>
<dbReference type="InterPro" id="IPR000643">
    <property type="entry name" value="Iodothyronine_deiodinase"/>
</dbReference>
<dbReference type="PROSITE" id="PS51352">
    <property type="entry name" value="THIOREDOXIN_2"/>
    <property type="match status" value="1"/>
</dbReference>
<reference evidence="4 5" key="1">
    <citation type="submission" date="2019-07" db="EMBL/GenBank/DDBJ databases">
        <title>Whole genome shotgun sequence of Brevifollis gellanilyticus NBRC 108608.</title>
        <authorList>
            <person name="Hosoyama A."/>
            <person name="Uohara A."/>
            <person name="Ohji S."/>
            <person name="Ichikawa N."/>
        </authorList>
    </citation>
    <scope>NUCLEOTIDE SEQUENCE [LARGE SCALE GENOMIC DNA]</scope>
    <source>
        <strain evidence="4 5">NBRC 108608</strain>
    </source>
</reference>
<dbReference type="Gene3D" id="3.40.30.10">
    <property type="entry name" value="Glutaredoxin"/>
    <property type="match status" value="1"/>
</dbReference>
<dbReference type="PANTHER" id="PTHR11781">
    <property type="entry name" value="IODOTHYRONINE DEIODINASE"/>
    <property type="match status" value="1"/>
</dbReference>
<keyword evidence="2" id="KW-0732">Signal</keyword>
<dbReference type="GO" id="GO:0042403">
    <property type="term" value="P:thyroid hormone metabolic process"/>
    <property type="evidence" value="ECO:0007669"/>
    <property type="project" value="TreeGrafter"/>
</dbReference>